<organism evidence="8 9">
    <name type="scientific">Hazenella coriacea</name>
    <dbReference type="NCBI Taxonomy" id="1179467"/>
    <lineage>
        <taxon>Bacteria</taxon>
        <taxon>Bacillati</taxon>
        <taxon>Bacillota</taxon>
        <taxon>Bacilli</taxon>
        <taxon>Bacillales</taxon>
        <taxon>Thermoactinomycetaceae</taxon>
        <taxon>Hazenella</taxon>
    </lineage>
</organism>
<evidence type="ECO:0000256" key="3">
    <source>
        <dbReference type="ARBA" id="ARBA00022692"/>
    </source>
</evidence>
<feature type="transmembrane region" description="Helical" evidence="6">
    <location>
        <begin position="73"/>
        <end position="93"/>
    </location>
</feature>
<evidence type="ECO:0000256" key="4">
    <source>
        <dbReference type="ARBA" id="ARBA00022989"/>
    </source>
</evidence>
<dbReference type="InterPro" id="IPR003740">
    <property type="entry name" value="YitT"/>
</dbReference>
<dbReference type="PANTHER" id="PTHR33545">
    <property type="entry name" value="UPF0750 MEMBRANE PROTEIN YITT-RELATED"/>
    <property type="match status" value="1"/>
</dbReference>
<dbReference type="AlphaFoldDB" id="A0A4R3L9B1"/>
<dbReference type="Pfam" id="PF10035">
    <property type="entry name" value="DUF2179"/>
    <property type="match status" value="1"/>
</dbReference>
<dbReference type="EMBL" id="SMAG01000002">
    <property type="protein sequence ID" value="TCS95808.1"/>
    <property type="molecule type" value="Genomic_DNA"/>
</dbReference>
<feature type="transmembrane region" description="Helical" evidence="6">
    <location>
        <begin position="105"/>
        <end position="123"/>
    </location>
</feature>
<evidence type="ECO:0000313" key="8">
    <source>
        <dbReference type="EMBL" id="TCS95808.1"/>
    </source>
</evidence>
<feature type="transmembrane region" description="Helical" evidence="6">
    <location>
        <begin position="143"/>
        <end position="161"/>
    </location>
</feature>
<proteinExistence type="predicted"/>
<comment type="caution">
    <text evidence="8">The sequence shown here is derived from an EMBL/GenBank/DDBJ whole genome shotgun (WGS) entry which is preliminary data.</text>
</comment>
<evidence type="ECO:0000313" key="9">
    <source>
        <dbReference type="Proteomes" id="UP000294937"/>
    </source>
</evidence>
<evidence type="ECO:0000256" key="1">
    <source>
        <dbReference type="ARBA" id="ARBA00004651"/>
    </source>
</evidence>
<dbReference type="GO" id="GO:0005886">
    <property type="term" value="C:plasma membrane"/>
    <property type="evidence" value="ECO:0007669"/>
    <property type="project" value="UniProtKB-SubCell"/>
</dbReference>
<evidence type="ECO:0000259" key="7">
    <source>
        <dbReference type="Pfam" id="PF10035"/>
    </source>
</evidence>
<evidence type="ECO:0000256" key="6">
    <source>
        <dbReference type="SAM" id="Phobius"/>
    </source>
</evidence>
<keyword evidence="3 6" id="KW-0812">Transmembrane</keyword>
<feature type="transmembrane region" description="Helical" evidence="6">
    <location>
        <begin position="7"/>
        <end position="26"/>
    </location>
</feature>
<dbReference type="Pfam" id="PF02588">
    <property type="entry name" value="YitT_membrane"/>
    <property type="match status" value="1"/>
</dbReference>
<accession>A0A4R3L9B1</accession>
<dbReference type="CDD" id="cd16380">
    <property type="entry name" value="YitT_C"/>
    <property type="match status" value="1"/>
</dbReference>
<dbReference type="PIRSF" id="PIRSF006483">
    <property type="entry name" value="Membrane_protein_YitT"/>
    <property type="match status" value="1"/>
</dbReference>
<dbReference type="Gene3D" id="3.30.70.120">
    <property type="match status" value="1"/>
</dbReference>
<keyword evidence="5 6" id="KW-0472">Membrane</keyword>
<reference evidence="8 9" key="1">
    <citation type="submission" date="2019-03" db="EMBL/GenBank/DDBJ databases">
        <title>Genomic Encyclopedia of Type Strains, Phase IV (KMG-IV): sequencing the most valuable type-strain genomes for metagenomic binning, comparative biology and taxonomic classification.</title>
        <authorList>
            <person name="Goeker M."/>
        </authorList>
    </citation>
    <scope>NUCLEOTIDE SEQUENCE [LARGE SCALE GENOMIC DNA]</scope>
    <source>
        <strain evidence="8 9">DSM 45707</strain>
    </source>
</reference>
<dbReference type="InterPro" id="IPR015867">
    <property type="entry name" value="N-reg_PII/ATP_PRibTrfase_C"/>
</dbReference>
<keyword evidence="2" id="KW-1003">Cell membrane</keyword>
<evidence type="ECO:0000256" key="2">
    <source>
        <dbReference type="ARBA" id="ARBA00022475"/>
    </source>
</evidence>
<feature type="transmembrane region" description="Helical" evidence="6">
    <location>
        <begin position="38"/>
        <end position="61"/>
    </location>
</feature>
<keyword evidence="9" id="KW-1185">Reference proteome</keyword>
<evidence type="ECO:0000256" key="5">
    <source>
        <dbReference type="ARBA" id="ARBA00023136"/>
    </source>
</evidence>
<feature type="domain" description="DUF2179" evidence="7">
    <location>
        <begin position="213"/>
        <end position="267"/>
    </location>
</feature>
<dbReference type="InterPro" id="IPR051461">
    <property type="entry name" value="UPF0750_membrane"/>
</dbReference>
<sequence>MSHMFRVITILLSSVLVAVAYNMFLLPHEILSSGITGISMMIGLLTPLNTGVVNFALNLPLLIIGFMKLGKRFMIYTIMSVTVTSLAMVYIPIQQVSSDPILSTIFGGVIGGIGVGLVFRSGASTGGFDIIGFLLTRKKEIPLGNLIFFMNAVVVFFSGFIFNWDTALYTMIAIFATGKIIDAIHTQHLKLTLMIITSKGEEVREKLISKLVRGITIVDAEGAYTQEKRKLLFMIISRYELTEVKSLIKEADSKAFVNITETVEVLGHFRKN</sequence>
<dbReference type="PANTHER" id="PTHR33545:SF5">
    <property type="entry name" value="UPF0750 MEMBRANE PROTEIN YITT"/>
    <property type="match status" value="1"/>
</dbReference>
<protein>
    <submittedName>
        <fullName evidence="8">Uncharacterized membrane-anchored protein YitT (DUF2179 family)</fullName>
    </submittedName>
</protein>
<dbReference type="InterPro" id="IPR019264">
    <property type="entry name" value="DUF2179"/>
</dbReference>
<gene>
    <name evidence="8" type="ORF">EDD58_102389</name>
</gene>
<keyword evidence="4 6" id="KW-1133">Transmembrane helix</keyword>
<dbReference type="Proteomes" id="UP000294937">
    <property type="component" value="Unassembled WGS sequence"/>
</dbReference>
<name>A0A4R3L9B1_9BACL</name>
<comment type="subcellular location">
    <subcellularLocation>
        <location evidence="1">Cell membrane</location>
        <topology evidence="1">Multi-pass membrane protein</topology>
    </subcellularLocation>
</comment>